<reference evidence="3 4" key="1">
    <citation type="submission" date="2021-07" db="EMBL/GenBank/DDBJ databases">
        <title>Paenibacillus radiodurans sp. nov., isolated from the southeastern edge of Tengger Desert.</title>
        <authorList>
            <person name="Zhang G."/>
        </authorList>
    </citation>
    <scope>NUCLEOTIDE SEQUENCE [LARGE SCALE GENOMIC DNA]</scope>
    <source>
        <strain evidence="3 4">DT7-4</strain>
    </source>
</reference>
<sequence length="313" mass="34007">GNTSVNRYTYDLWGNPLTTTEGVENPFRYSGEMWDQSAGLQYLRARWYDPSMGRFISKDTYEGQIDNPLTMNLYTYVHNNPLIFTDPSGHMYENLTEAEEDRIASLQSSFYLAKAKHDIAGMQSYHDQAVAIRLASGEYEVVYRTNYTTGKKDPIEGTLGGVTEDWLSLSLAVPALAAGIMYAPALISSGLAAADVATIGTTSGTIIGGASVAVQTGVKYYQVTSKAAAKEIMEAGVLTGSKQEAGQVFVFTQKPTLAQAKLSGARSFETVIEFEVKTGSFWAIDGSIYGKLTEIARKADGPVQITNVKEVGY</sequence>
<dbReference type="InterPro" id="IPR056823">
    <property type="entry name" value="TEN-like_YD-shell"/>
</dbReference>
<dbReference type="PANTHER" id="PTHR32305:SF15">
    <property type="entry name" value="PROTEIN RHSA-RELATED"/>
    <property type="match status" value="1"/>
</dbReference>
<proteinExistence type="predicted"/>
<evidence type="ECO:0000256" key="1">
    <source>
        <dbReference type="ARBA" id="ARBA00022737"/>
    </source>
</evidence>
<protein>
    <submittedName>
        <fullName evidence="3">RHS repeat-associated core domain-containing protein</fullName>
    </submittedName>
</protein>
<accession>A0ABS7D5M2</accession>
<dbReference type="Proteomes" id="UP000812277">
    <property type="component" value="Unassembled WGS sequence"/>
</dbReference>
<evidence type="ECO:0000259" key="2">
    <source>
        <dbReference type="Pfam" id="PF25023"/>
    </source>
</evidence>
<keyword evidence="1" id="KW-0677">Repeat</keyword>
<evidence type="ECO:0000313" key="4">
    <source>
        <dbReference type="Proteomes" id="UP000812277"/>
    </source>
</evidence>
<dbReference type="Pfam" id="PF25023">
    <property type="entry name" value="TEN_YD-shell"/>
    <property type="match status" value="1"/>
</dbReference>
<keyword evidence="4" id="KW-1185">Reference proteome</keyword>
<dbReference type="EMBL" id="JAHZIJ010000005">
    <property type="protein sequence ID" value="MBW7475185.1"/>
    <property type="molecule type" value="Genomic_DNA"/>
</dbReference>
<dbReference type="NCBIfam" id="TIGR03696">
    <property type="entry name" value="Rhs_assc_core"/>
    <property type="match status" value="1"/>
</dbReference>
<comment type="caution">
    <text evidence="3">The sequence shown here is derived from an EMBL/GenBank/DDBJ whole genome shotgun (WGS) entry which is preliminary data.</text>
</comment>
<dbReference type="InterPro" id="IPR050708">
    <property type="entry name" value="T6SS_VgrG/RHS"/>
</dbReference>
<gene>
    <name evidence="3" type="ORF">K0T92_10540</name>
</gene>
<dbReference type="Gene3D" id="2.180.10.10">
    <property type="entry name" value="RHS repeat-associated core"/>
    <property type="match status" value="1"/>
</dbReference>
<name>A0ABS7D5M2_9BACL</name>
<evidence type="ECO:0000313" key="3">
    <source>
        <dbReference type="EMBL" id="MBW7475185.1"/>
    </source>
</evidence>
<organism evidence="3 4">
    <name type="scientific">Paenibacillus oenotherae</name>
    <dbReference type="NCBI Taxonomy" id="1435645"/>
    <lineage>
        <taxon>Bacteria</taxon>
        <taxon>Bacillati</taxon>
        <taxon>Bacillota</taxon>
        <taxon>Bacilli</taxon>
        <taxon>Bacillales</taxon>
        <taxon>Paenibacillaceae</taxon>
        <taxon>Paenibacillus</taxon>
    </lineage>
</organism>
<dbReference type="InterPro" id="IPR022385">
    <property type="entry name" value="Rhs_assc_core"/>
</dbReference>
<dbReference type="PANTHER" id="PTHR32305">
    <property type="match status" value="1"/>
</dbReference>
<feature type="domain" description="Teneurin-like YD-shell" evidence="2">
    <location>
        <begin position="4"/>
        <end position="81"/>
    </location>
</feature>
<dbReference type="RefSeq" id="WP_219872412.1">
    <property type="nucleotide sequence ID" value="NZ_JAHZIJ010000005.1"/>
</dbReference>
<feature type="non-terminal residue" evidence="3">
    <location>
        <position position="1"/>
    </location>
</feature>